<sequence>MELHKTKEQHIYYYFNAAKEKCFMYRYRYTDEITGKQKEKKKIGFKTEKAALKALLELKATMLRGETKLIENDNLTISQWLDTWYETNAHKWKATTRKQREMAIRLNMKPLLGHYKLQKLDRLTYQKVYIRELEKTYKSSTVKLLHNLFKIAINAAVEEEILQRNRFTKVSFTTNEEHEVEEIENYLTPAELKLMLETAKQTEHITNYSFLLTIAYTGMRRGEACGLQWKNIDFKNNTITVERTRDNKGARPPKTKNSYRTILVDELVMAQLKKYQTWCKQIMLAFGIRYSENSFVFISYQTAEPITDSGLLYMLRRVLEAAGLVNIVEENGKEKVIPKCTLHGLRHTHATILLNNGQNVKVIAERLGNTPAMIYEIYGHVLKELEQESVAVFSNSLDANRATSRA</sequence>
<evidence type="ECO:0000256" key="3">
    <source>
        <dbReference type="ARBA" id="ARBA00023125"/>
    </source>
</evidence>
<dbReference type="Gene3D" id="1.10.443.10">
    <property type="entry name" value="Intergrase catalytic core"/>
    <property type="match status" value="1"/>
</dbReference>
<feature type="domain" description="Tyr recombinase" evidence="6">
    <location>
        <begin position="182"/>
        <end position="391"/>
    </location>
</feature>
<evidence type="ECO:0000256" key="2">
    <source>
        <dbReference type="ARBA" id="ARBA00022908"/>
    </source>
</evidence>
<dbReference type="STRING" id="33935.ADM90_19150"/>
<dbReference type="PROSITE" id="PS51898">
    <property type="entry name" value="TYR_RECOMBINASE"/>
    <property type="match status" value="1"/>
</dbReference>
<gene>
    <name evidence="8" type="ORF">ADM90_19150</name>
</gene>
<evidence type="ECO:0000313" key="8">
    <source>
        <dbReference type="EMBL" id="KOY81257.1"/>
    </source>
</evidence>
<evidence type="ECO:0000259" key="7">
    <source>
        <dbReference type="PROSITE" id="PS51900"/>
    </source>
</evidence>
<dbReference type="InterPro" id="IPR011010">
    <property type="entry name" value="DNA_brk_join_enz"/>
</dbReference>
<dbReference type="PROSITE" id="PS51900">
    <property type="entry name" value="CB"/>
    <property type="match status" value="1"/>
</dbReference>
<dbReference type="Proteomes" id="UP000037977">
    <property type="component" value="Unassembled WGS sequence"/>
</dbReference>
<evidence type="ECO:0000259" key="6">
    <source>
        <dbReference type="PROSITE" id="PS51898"/>
    </source>
</evidence>
<keyword evidence="4" id="KW-0233">DNA recombination</keyword>
<dbReference type="InterPro" id="IPR028259">
    <property type="entry name" value="AP2-like_int_N"/>
</dbReference>
<reference evidence="8 9" key="1">
    <citation type="submission" date="2015-07" db="EMBL/GenBank/DDBJ databases">
        <title>Genome sequencing project for genomic taxonomy and phylogenomics of Bacillus-like bacteria.</title>
        <authorList>
            <person name="Liu B."/>
            <person name="Wang J."/>
            <person name="Zhu Y."/>
            <person name="Liu G."/>
            <person name="Chen Q."/>
            <person name="Chen Z."/>
            <person name="Che J."/>
            <person name="Ge C."/>
            <person name="Shi H."/>
            <person name="Pan Z."/>
            <person name="Liu X."/>
        </authorList>
    </citation>
    <scope>NUCLEOTIDE SEQUENCE [LARGE SCALE GENOMIC DNA]</scope>
    <source>
        <strain evidence="8 9">DSM 54</strain>
    </source>
</reference>
<dbReference type="GO" id="GO:0006310">
    <property type="term" value="P:DNA recombination"/>
    <property type="evidence" value="ECO:0007669"/>
    <property type="project" value="UniProtKB-KW"/>
</dbReference>
<comment type="caution">
    <text evidence="8">The sequence shown here is derived from an EMBL/GenBank/DDBJ whole genome shotgun (WGS) entry which is preliminary data.</text>
</comment>
<dbReference type="SUPFAM" id="SSF56349">
    <property type="entry name" value="DNA breaking-rejoining enzymes"/>
    <property type="match status" value="1"/>
</dbReference>
<dbReference type="Pfam" id="PF14659">
    <property type="entry name" value="Phage_int_SAM_3"/>
    <property type="match status" value="1"/>
</dbReference>
<dbReference type="PANTHER" id="PTHR30629:SF2">
    <property type="entry name" value="PROPHAGE INTEGRASE INTS-RELATED"/>
    <property type="match status" value="1"/>
</dbReference>
<dbReference type="InterPro" id="IPR044068">
    <property type="entry name" value="CB"/>
</dbReference>
<dbReference type="Gene3D" id="1.10.150.130">
    <property type="match status" value="1"/>
</dbReference>
<dbReference type="InterPro" id="IPR004107">
    <property type="entry name" value="Integrase_SAM-like_N"/>
</dbReference>
<dbReference type="InterPro" id="IPR002104">
    <property type="entry name" value="Integrase_catalytic"/>
</dbReference>
<dbReference type="GO" id="GO:0015074">
    <property type="term" value="P:DNA integration"/>
    <property type="evidence" value="ECO:0007669"/>
    <property type="project" value="UniProtKB-KW"/>
</dbReference>
<dbReference type="PATRIC" id="fig|33935.3.peg.2649"/>
<evidence type="ECO:0000313" key="9">
    <source>
        <dbReference type="Proteomes" id="UP000037977"/>
    </source>
</evidence>
<dbReference type="Pfam" id="PF14657">
    <property type="entry name" value="Arm-DNA-bind_4"/>
    <property type="match status" value="1"/>
</dbReference>
<organism evidence="8 9">
    <name type="scientific">Lysinibacillus macroides</name>
    <dbReference type="NCBI Taxonomy" id="33935"/>
    <lineage>
        <taxon>Bacteria</taxon>
        <taxon>Bacillati</taxon>
        <taxon>Bacillota</taxon>
        <taxon>Bacilli</taxon>
        <taxon>Bacillales</taxon>
        <taxon>Bacillaceae</taxon>
        <taxon>Lysinibacillus</taxon>
    </lineage>
</organism>
<dbReference type="Pfam" id="PF00589">
    <property type="entry name" value="Phage_integrase"/>
    <property type="match status" value="1"/>
</dbReference>
<keyword evidence="9" id="KW-1185">Reference proteome</keyword>
<protein>
    <submittedName>
        <fullName evidence="8">Recombinase XerC</fullName>
    </submittedName>
</protein>
<proteinExistence type="inferred from homology"/>
<dbReference type="InterPro" id="IPR050808">
    <property type="entry name" value="Phage_Integrase"/>
</dbReference>
<dbReference type="RefSeq" id="WP_053996502.1">
    <property type="nucleotide sequence ID" value="NZ_CP065643.1"/>
</dbReference>
<evidence type="ECO:0000256" key="5">
    <source>
        <dbReference type="PROSITE-ProRule" id="PRU01248"/>
    </source>
</evidence>
<dbReference type="EMBL" id="LGCI01000010">
    <property type="protein sequence ID" value="KOY81257.1"/>
    <property type="molecule type" value="Genomic_DNA"/>
</dbReference>
<dbReference type="GO" id="GO:0003677">
    <property type="term" value="F:DNA binding"/>
    <property type="evidence" value="ECO:0007669"/>
    <property type="project" value="UniProtKB-UniRule"/>
</dbReference>
<evidence type="ECO:0000256" key="4">
    <source>
        <dbReference type="ARBA" id="ARBA00023172"/>
    </source>
</evidence>
<evidence type="ECO:0000256" key="1">
    <source>
        <dbReference type="ARBA" id="ARBA00008857"/>
    </source>
</evidence>
<feature type="domain" description="Core-binding (CB)" evidence="7">
    <location>
        <begin position="75"/>
        <end position="157"/>
    </location>
</feature>
<name>A0A0N0UWE8_9BACI</name>
<keyword evidence="3 5" id="KW-0238">DNA-binding</keyword>
<accession>A0A0N0UWE8</accession>
<dbReference type="OrthoDB" id="9803188at2"/>
<dbReference type="CDD" id="cd01189">
    <property type="entry name" value="INT_ICEBs1_C_like"/>
    <property type="match status" value="1"/>
</dbReference>
<keyword evidence="2" id="KW-0229">DNA integration</keyword>
<dbReference type="InterPro" id="IPR010998">
    <property type="entry name" value="Integrase_recombinase_N"/>
</dbReference>
<dbReference type="PANTHER" id="PTHR30629">
    <property type="entry name" value="PROPHAGE INTEGRASE"/>
    <property type="match status" value="1"/>
</dbReference>
<comment type="similarity">
    <text evidence="1">Belongs to the 'phage' integrase family.</text>
</comment>
<dbReference type="InterPro" id="IPR013762">
    <property type="entry name" value="Integrase-like_cat_sf"/>
</dbReference>
<dbReference type="AlphaFoldDB" id="A0A0N0UWE8"/>